<dbReference type="AlphaFoldDB" id="A0AAD1RUE8"/>
<dbReference type="Proteomes" id="UP001295444">
    <property type="component" value="Chromosome 03"/>
</dbReference>
<gene>
    <name evidence="2" type="ORF">PECUL_23A018367</name>
</gene>
<sequence length="56" mass="6187">LYRGQFTFGCHGHAAYADVSMTPLSRDNVVRGRSTSRMRNPHHGPQLHTGDSVHLG</sequence>
<reference evidence="2" key="1">
    <citation type="submission" date="2022-03" db="EMBL/GenBank/DDBJ databases">
        <authorList>
            <person name="Alioto T."/>
            <person name="Alioto T."/>
            <person name="Gomez Garrido J."/>
        </authorList>
    </citation>
    <scope>NUCLEOTIDE SEQUENCE</scope>
</reference>
<name>A0AAD1RUE8_PELCU</name>
<accession>A0AAD1RUE8</accession>
<protein>
    <submittedName>
        <fullName evidence="2">Uncharacterized protein</fullName>
    </submittedName>
</protein>
<dbReference type="EMBL" id="OW240914">
    <property type="protein sequence ID" value="CAH2276698.1"/>
    <property type="molecule type" value="Genomic_DNA"/>
</dbReference>
<evidence type="ECO:0000313" key="3">
    <source>
        <dbReference type="Proteomes" id="UP001295444"/>
    </source>
</evidence>
<keyword evidence="3" id="KW-1185">Reference proteome</keyword>
<feature type="region of interest" description="Disordered" evidence="1">
    <location>
        <begin position="29"/>
        <end position="56"/>
    </location>
</feature>
<evidence type="ECO:0000313" key="2">
    <source>
        <dbReference type="EMBL" id="CAH2276698.1"/>
    </source>
</evidence>
<evidence type="ECO:0000256" key="1">
    <source>
        <dbReference type="SAM" id="MobiDB-lite"/>
    </source>
</evidence>
<proteinExistence type="predicted"/>
<feature type="non-terminal residue" evidence="2">
    <location>
        <position position="1"/>
    </location>
</feature>
<organism evidence="2 3">
    <name type="scientific">Pelobates cultripes</name>
    <name type="common">Western spadefoot toad</name>
    <dbReference type="NCBI Taxonomy" id="61616"/>
    <lineage>
        <taxon>Eukaryota</taxon>
        <taxon>Metazoa</taxon>
        <taxon>Chordata</taxon>
        <taxon>Craniata</taxon>
        <taxon>Vertebrata</taxon>
        <taxon>Euteleostomi</taxon>
        <taxon>Amphibia</taxon>
        <taxon>Batrachia</taxon>
        <taxon>Anura</taxon>
        <taxon>Pelobatoidea</taxon>
        <taxon>Pelobatidae</taxon>
        <taxon>Pelobates</taxon>
    </lineage>
</organism>